<dbReference type="GO" id="GO:0006508">
    <property type="term" value="P:proteolysis"/>
    <property type="evidence" value="ECO:0007669"/>
    <property type="project" value="InterPro"/>
</dbReference>
<dbReference type="PANTHER" id="PTHR15462:SF8">
    <property type="entry name" value="SERINE PROTEASE"/>
    <property type="match status" value="1"/>
</dbReference>
<dbReference type="PANTHER" id="PTHR15462">
    <property type="entry name" value="SERINE PROTEASE"/>
    <property type="match status" value="1"/>
</dbReference>
<gene>
    <name evidence="4" type="ORF">BCR21_14655</name>
</gene>
<dbReference type="InterPro" id="IPR009003">
    <property type="entry name" value="Peptidase_S1_PA"/>
</dbReference>
<accession>A0A1E5GA56</accession>
<evidence type="ECO:0000256" key="1">
    <source>
        <dbReference type="ARBA" id="ARBA00022729"/>
    </source>
</evidence>
<organism evidence="4 5">
    <name type="scientific">Enterococcus ureasiticus</name>
    <dbReference type="NCBI Taxonomy" id="903984"/>
    <lineage>
        <taxon>Bacteria</taxon>
        <taxon>Bacillati</taxon>
        <taxon>Bacillota</taxon>
        <taxon>Bacilli</taxon>
        <taxon>Lactobacillales</taxon>
        <taxon>Enterococcaceae</taxon>
        <taxon>Enterococcus</taxon>
    </lineage>
</organism>
<keyword evidence="2" id="KW-0720">Serine protease</keyword>
<keyword evidence="5" id="KW-1185">Reference proteome</keyword>
<feature type="domain" description="Peptidase S1" evidence="3">
    <location>
        <begin position="143"/>
        <end position="236"/>
    </location>
</feature>
<evidence type="ECO:0000313" key="4">
    <source>
        <dbReference type="EMBL" id="OEG09584.1"/>
    </source>
</evidence>
<evidence type="ECO:0000313" key="5">
    <source>
        <dbReference type="Proteomes" id="UP000094068"/>
    </source>
</evidence>
<dbReference type="EMBL" id="MIJZ01000016">
    <property type="protein sequence ID" value="OEG09584.1"/>
    <property type="molecule type" value="Genomic_DNA"/>
</dbReference>
<dbReference type="InterPro" id="IPR043504">
    <property type="entry name" value="Peptidase_S1_PA_chymotrypsin"/>
</dbReference>
<keyword evidence="2" id="KW-0645">Protease</keyword>
<proteinExistence type="predicted"/>
<dbReference type="SUPFAM" id="SSF50494">
    <property type="entry name" value="Trypsin-like serine proteases"/>
    <property type="match status" value="1"/>
</dbReference>
<dbReference type="InterPro" id="IPR050966">
    <property type="entry name" value="Glutamyl_endopeptidase"/>
</dbReference>
<dbReference type="RefSeq" id="WP_069647262.1">
    <property type="nucleotide sequence ID" value="NZ_MIJZ01000016.1"/>
</dbReference>
<sequence>MKKKLGVEVLVICFLVIFFLFQGASHSNAEEQIISNKGDISILEESDSNLRAIKSSEAFVVETPPTLSRAGKTELPDDIGFPRTSEGFDYSFETIQPDVNLNNRAAVNNRQRVSNPNIFPYRASVLIICDFRSKNGKLVRGHGSGSLIGSNKVVTAAHVVYDRSYGWAETVRVYPAVKNNATDFDLAYGSILYTFGGYIQSTGTSIAAQQRDVAVVKLNSNLGNSTGWFGYTTAKSSYLRLNGYDGDIDDGRTLVTRYGTNTWIENSILKYPWLTVGGSSGGGVYNPSNNQLEANHAYGYSQNNIKTGGGGAKINNAIFDFMSKY</sequence>
<dbReference type="AlphaFoldDB" id="A0A1E5GA56"/>
<evidence type="ECO:0000256" key="2">
    <source>
        <dbReference type="ARBA" id="ARBA00022825"/>
    </source>
</evidence>
<evidence type="ECO:0000259" key="3">
    <source>
        <dbReference type="Pfam" id="PF00089"/>
    </source>
</evidence>
<reference evidence="5" key="1">
    <citation type="submission" date="2016-09" db="EMBL/GenBank/DDBJ databases">
        <authorList>
            <person name="Gulvik C.A."/>
        </authorList>
    </citation>
    <scope>NUCLEOTIDE SEQUENCE [LARGE SCALE GENOMIC DNA]</scope>
    <source>
        <strain evidence="5">DSM 23328</strain>
    </source>
</reference>
<dbReference type="Gene3D" id="2.40.10.10">
    <property type="entry name" value="Trypsin-like serine proteases"/>
    <property type="match status" value="2"/>
</dbReference>
<dbReference type="STRING" id="903984.BCR21_14655"/>
<name>A0A1E5GA56_9ENTE</name>
<dbReference type="InterPro" id="IPR001254">
    <property type="entry name" value="Trypsin_dom"/>
</dbReference>
<comment type="caution">
    <text evidence="4">The sequence shown here is derived from an EMBL/GenBank/DDBJ whole genome shotgun (WGS) entry which is preliminary data.</text>
</comment>
<keyword evidence="1" id="KW-0732">Signal</keyword>
<dbReference type="Pfam" id="PF00089">
    <property type="entry name" value="Trypsin"/>
    <property type="match status" value="1"/>
</dbReference>
<dbReference type="GO" id="GO:0004252">
    <property type="term" value="F:serine-type endopeptidase activity"/>
    <property type="evidence" value="ECO:0007669"/>
    <property type="project" value="InterPro"/>
</dbReference>
<dbReference type="Proteomes" id="UP000094068">
    <property type="component" value="Unassembled WGS sequence"/>
</dbReference>
<protein>
    <recommendedName>
        <fullName evidence="3">Peptidase S1 domain-containing protein</fullName>
    </recommendedName>
</protein>
<keyword evidence="2" id="KW-0378">Hydrolase</keyword>